<dbReference type="OrthoDB" id="155188at2157"/>
<proteinExistence type="inferred from homology"/>
<dbReference type="AlphaFoldDB" id="A0A1H8W316"/>
<dbReference type="InterPro" id="IPR000834">
    <property type="entry name" value="Peptidase_M14"/>
</dbReference>
<keyword evidence="6" id="KW-0482">Metalloprotease</keyword>
<dbReference type="GO" id="GO:0005615">
    <property type="term" value="C:extracellular space"/>
    <property type="evidence" value="ECO:0007669"/>
    <property type="project" value="TreeGrafter"/>
</dbReference>
<keyword evidence="5" id="KW-0862">Zinc</keyword>
<dbReference type="EMBL" id="FODV01000022">
    <property type="protein sequence ID" value="SEP22032.1"/>
    <property type="molecule type" value="Genomic_DNA"/>
</dbReference>
<keyword evidence="4" id="KW-0378">Hydrolase</keyword>
<dbReference type="RefSeq" id="WP_089827527.1">
    <property type="nucleotide sequence ID" value="NZ_FODV01000022.1"/>
</dbReference>
<evidence type="ECO:0000256" key="7">
    <source>
        <dbReference type="SAM" id="MobiDB-lite"/>
    </source>
</evidence>
<evidence type="ECO:0000256" key="4">
    <source>
        <dbReference type="ARBA" id="ARBA00022801"/>
    </source>
</evidence>
<evidence type="ECO:0000313" key="10">
    <source>
        <dbReference type="Proteomes" id="UP000199126"/>
    </source>
</evidence>
<comment type="similarity">
    <text evidence="2">Belongs to the peptidase M14 family.</text>
</comment>
<dbReference type="Proteomes" id="UP000199126">
    <property type="component" value="Unassembled WGS sequence"/>
</dbReference>
<dbReference type="SUPFAM" id="SSF53187">
    <property type="entry name" value="Zn-dependent exopeptidases"/>
    <property type="match status" value="1"/>
</dbReference>
<reference evidence="10" key="1">
    <citation type="submission" date="2016-10" db="EMBL/GenBank/DDBJ databases">
        <authorList>
            <person name="Varghese N."/>
            <person name="Submissions S."/>
        </authorList>
    </citation>
    <scope>NUCLEOTIDE SEQUENCE [LARGE SCALE GENOMIC DNA]</scope>
    <source>
        <strain evidence="10">CGMCC 1.10121</strain>
    </source>
</reference>
<evidence type="ECO:0000256" key="3">
    <source>
        <dbReference type="ARBA" id="ARBA00022670"/>
    </source>
</evidence>
<evidence type="ECO:0000259" key="8">
    <source>
        <dbReference type="Pfam" id="PF00246"/>
    </source>
</evidence>
<evidence type="ECO:0000256" key="1">
    <source>
        <dbReference type="ARBA" id="ARBA00001947"/>
    </source>
</evidence>
<feature type="domain" description="Peptidase M14" evidence="8">
    <location>
        <begin position="61"/>
        <end position="294"/>
    </location>
</feature>
<name>A0A1H8W316_9EURY</name>
<feature type="region of interest" description="Disordered" evidence="7">
    <location>
        <begin position="20"/>
        <end position="51"/>
    </location>
</feature>
<dbReference type="Gene3D" id="3.40.630.10">
    <property type="entry name" value="Zn peptidases"/>
    <property type="match status" value="1"/>
</dbReference>
<keyword evidence="9" id="KW-0121">Carboxypeptidase</keyword>
<evidence type="ECO:0000256" key="2">
    <source>
        <dbReference type="ARBA" id="ARBA00005988"/>
    </source>
</evidence>
<dbReference type="PROSITE" id="PS51318">
    <property type="entry name" value="TAT"/>
    <property type="match status" value="1"/>
</dbReference>
<comment type="cofactor">
    <cofactor evidence="1">
        <name>Zn(2+)</name>
        <dbReference type="ChEBI" id="CHEBI:29105"/>
    </cofactor>
</comment>
<protein>
    <submittedName>
        <fullName evidence="9">Zinc carboxypeptidase</fullName>
    </submittedName>
</protein>
<accession>A0A1H8W316</accession>
<dbReference type="InterPro" id="IPR006311">
    <property type="entry name" value="TAT_signal"/>
</dbReference>
<evidence type="ECO:0000256" key="5">
    <source>
        <dbReference type="ARBA" id="ARBA00022833"/>
    </source>
</evidence>
<organism evidence="9 10">
    <name type="scientific">Halogranum amylolyticum</name>
    <dbReference type="NCBI Taxonomy" id="660520"/>
    <lineage>
        <taxon>Archaea</taxon>
        <taxon>Methanobacteriati</taxon>
        <taxon>Methanobacteriota</taxon>
        <taxon>Stenosarchaea group</taxon>
        <taxon>Halobacteria</taxon>
        <taxon>Halobacteriales</taxon>
        <taxon>Haloferacaceae</taxon>
    </lineage>
</organism>
<gene>
    <name evidence="9" type="ORF">SAMN04487948_12270</name>
</gene>
<dbReference type="GO" id="GO:0008270">
    <property type="term" value="F:zinc ion binding"/>
    <property type="evidence" value="ECO:0007669"/>
    <property type="project" value="InterPro"/>
</dbReference>
<dbReference type="PANTHER" id="PTHR11705">
    <property type="entry name" value="PROTEASE FAMILY M14 CARBOXYPEPTIDASE A,B"/>
    <property type="match status" value="1"/>
</dbReference>
<dbReference type="GO" id="GO:0004181">
    <property type="term" value="F:metallocarboxypeptidase activity"/>
    <property type="evidence" value="ECO:0007669"/>
    <property type="project" value="InterPro"/>
</dbReference>
<dbReference type="GO" id="GO:0006508">
    <property type="term" value="P:proteolysis"/>
    <property type="evidence" value="ECO:0007669"/>
    <property type="project" value="UniProtKB-KW"/>
</dbReference>
<dbReference type="Pfam" id="PF00246">
    <property type="entry name" value="Peptidase_M14"/>
    <property type="match status" value="1"/>
</dbReference>
<evidence type="ECO:0000256" key="6">
    <source>
        <dbReference type="ARBA" id="ARBA00023049"/>
    </source>
</evidence>
<evidence type="ECO:0000313" key="9">
    <source>
        <dbReference type="EMBL" id="SEP22032.1"/>
    </source>
</evidence>
<dbReference type="PANTHER" id="PTHR11705:SF143">
    <property type="entry name" value="SLL0236 PROTEIN"/>
    <property type="match status" value="1"/>
</dbReference>
<keyword evidence="3" id="KW-0645">Protease</keyword>
<keyword evidence="10" id="KW-1185">Reference proteome</keyword>
<sequence length="445" mass="49059">MRRRRFLRTVGAATAGLSAVGTASADSHASGRESYRPGGPWPGDEHAQPMDGFHTNEQLTQVLRRLDAQSERLSLREIGRSAGLNDPIWEATVGNGATSVHLITQIHGDEAVGTEVAVKLLRELAQSNSRQVETILDELTLTVVPRVNPDGAMFEYDVDDDGTDEWVGRRTNTQAWSSDDSRYEPYYHYRSPADAPPGYDMNRDFNVLPPEEFDAGDTTEDQWYVSDDGEGYLDLEYEGYTLASSGLRLAPEVRAVTRSYLDADPDYAITHHHQGQYLVPDSGDGNKPPKQTELSVMPAYGPAYRDRSPFDDPSAPVEQVVDPFIDEATSTESIQMNALVANALAERGDSVFDSVTRYGYYPLWGSYLDTVCPTTGAAGMLYETSYQTDVRGQQALGRMMQSTVVGFTTTLAAIAENTLGDVNVEDYFDLPLHGEYLTNPHQSGR</sequence>